<organism evidence="2">
    <name type="scientific">viral metagenome</name>
    <dbReference type="NCBI Taxonomy" id="1070528"/>
    <lineage>
        <taxon>unclassified sequences</taxon>
        <taxon>metagenomes</taxon>
        <taxon>organismal metagenomes</taxon>
    </lineage>
</organism>
<dbReference type="AlphaFoldDB" id="A0A6H1ZSB7"/>
<reference evidence="2" key="1">
    <citation type="submission" date="2020-03" db="EMBL/GenBank/DDBJ databases">
        <title>The deep terrestrial virosphere.</title>
        <authorList>
            <person name="Holmfeldt K."/>
            <person name="Nilsson E."/>
            <person name="Simone D."/>
            <person name="Lopez-Fernandez M."/>
            <person name="Wu X."/>
            <person name="de Brujin I."/>
            <person name="Lundin D."/>
            <person name="Andersson A."/>
            <person name="Bertilsson S."/>
            <person name="Dopson M."/>
        </authorList>
    </citation>
    <scope>NUCLEOTIDE SEQUENCE</scope>
    <source>
        <strain evidence="2">TM448A01604</strain>
    </source>
</reference>
<evidence type="ECO:0000259" key="1">
    <source>
        <dbReference type="PROSITE" id="PS50157"/>
    </source>
</evidence>
<feature type="domain" description="C2H2-type" evidence="1">
    <location>
        <begin position="52"/>
        <end position="76"/>
    </location>
</feature>
<gene>
    <name evidence="2" type="ORF">TM448A01604_0011</name>
</gene>
<sequence length="79" mass="8972">MSRRDLIYVGELDDGLGDYQCVECEEYIDEEEVVDVNGAEWCRCCVEARECPQCPTCKKLFANDEALETHVEETHAPLG</sequence>
<proteinExistence type="predicted"/>
<evidence type="ECO:0000313" key="2">
    <source>
        <dbReference type="EMBL" id="QJA50090.1"/>
    </source>
</evidence>
<accession>A0A6H1ZSB7</accession>
<dbReference type="EMBL" id="MT144173">
    <property type="protein sequence ID" value="QJA50090.1"/>
    <property type="molecule type" value="Genomic_DNA"/>
</dbReference>
<dbReference type="PROSITE" id="PS50157">
    <property type="entry name" value="ZINC_FINGER_C2H2_2"/>
    <property type="match status" value="1"/>
</dbReference>
<dbReference type="PROSITE" id="PS00028">
    <property type="entry name" value="ZINC_FINGER_C2H2_1"/>
    <property type="match status" value="1"/>
</dbReference>
<protein>
    <recommendedName>
        <fullName evidence="1">C2H2-type domain-containing protein</fullName>
    </recommendedName>
</protein>
<name>A0A6H1ZSB7_9ZZZZ</name>
<dbReference type="InterPro" id="IPR013087">
    <property type="entry name" value="Znf_C2H2_type"/>
</dbReference>